<name>A0A5N5W3R8_STRMB</name>
<dbReference type="Gene3D" id="3.30.750.24">
    <property type="entry name" value="STAS domain"/>
    <property type="match status" value="1"/>
</dbReference>
<dbReference type="PROSITE" id="PS50801">
    <property type="entry name" value="STAS"/>
    <property type="match status" value="1"/>
</dbReference>
<dbReference type="Pfam" id="PF14417">
    <property type="entry name" value="MEDS"/>
    <property type="match status" value="1"/>
</dbReference>
<dbReference type="SUPFAM" id="SSF52091">
    <property type="entry name" value="SpoIIaa-like"/>
    <property type="match status" value="1"/>
</dbReference>
<reference evidence="2 3" key="1">
    <citation type="journal article" date="2019" name="Microb. Cell Fact.">
        <title>Exploring novel herbicidin analogues by transcriptional regulator overexpression and MS/MS molecular networking.</title>
        <authorList>
            <person name="Shi Y."/>
            <person name="Gu R."/>
            <person name="Li Y."/>
            <person name="Wang X."/>
            <person name="Ren W."/>
            <person name="Li X."/>
            <person name="Wang L."/>
            <person name="Xie Y."/>
            <person name="Hong B."/>
        </authorList>
    </citation>
    <scope>NUCLEOTIDE SEQUENCE [LARGE SCALE GENOMIC DNA]</scope>
    <source>
        <strain evidence="2 3">US-43</strain>
    </source>
</reference>
<protein>
    <submittedName>
        <fullName evidence="2">STAS domain-containing protein</fullName>
    </submittedName>
</protein>
<dbReference type="Pfam" id="PF13466">
    <property type="entry name" value="STAS_2"/>
    <property type="match status" value="1"/>
</dbReference>
<sequence>MALPRGALHRTPVGDLRPGDHACLLFASDEERTAVLREFVRGGLDAQDKILYLAGRRDPHDPEALLDRYRLPAPRTGVEVVPLDELRTPEGPLEPAALRDRLRAAATRSRAEGYRALRIAGEPCPAPQDGRDVRRLLRYESLLGEEFAAGRALAVCQYDVRHCAPEALDAAASAHTRGVGPDPLVRTADLLVVRTYRPPGLRLEGRVDASSHRQLRDALRSVAGVRGDLRLEMSGVEFPDLGGLRLLMTFARARAARHRSVELTGLAPRLCEVITLIGWDRTPGLRLPESVG</sequence>
<dbReference type="InterPro" id="IPR025847">
    <property type="entry name" value="MEDS_domain"/>
</dbReference>
<organism evidence="2 3">
    <name type="scientific">Streptomyces mobaraensis</name>
    <name type="common">Streptoverticillium mobaraense</name>
    <dbReference type="NCBI Taxonomy" id="35621"/>
    <lineage>
        <taxon>Bacteria</taxon>
        <taxon>Bacillati</taxon>
        <taxon>Actinomycetota</taxon>
        <taxon>Actinomycetes</taxon>
        <taxon>Kitasatosporales</taxon>
        <taxon>Streptomycetaceae</taxon>
        <taxon>Streptomyces</taxon>
    </lineage>
</organism>
<accession>A0A5N5W3R8</accession>
<evidence type="ECO:0000259" key="1">
    <source>
        <dbReference type="PROSITE" id="PS50801"/>
    </source>
</evidence>
<dbReference type="CDD" id="cd07043">
    <property type="entry name" value="STAS_anti-anti-sigma_factors"/>
    <property type="match status" value="1"/>
</dbReference>
<dbReference type="RefSeq" id="WP_152265065.1">
    <property type="nucleotide sequence ID" value="NZ_VOKX01000102.1"/>
</dbReference>
<evidence type="ECO:0000313" key="3">
    <source>
        <dbReference type="Proteomes" id="UP000327000"/>
    </source>
</evidence>
<dbReference type="OrthoDB" id="116243at2"/>
<dbReference type="Proteomes" id="UP000327000">
    <property type="component" value="Unassembled WGS sequence"/>
</dbReference>
<gene>
    <name evidence="2" type="ORF">FRZ00_25465</name>
</gene>
<keyword evidence="3" id="KW-1185">Reference proteome</keyword>
<comment type="caution">
    <text evidence="2">The sequence shown here is derived from an EMBL/GenBank/DDBJ whole genome shotgun (WGS) entry which is preliminary data.</text>
</comment>
<feature type="domain" description="STAS" evidence="1">
    <location>
        <begin position="201"/>
        <end position="292"/>
    </location>
</feature>
<dbReference type="EMBL" id="VOKX01000102">
    <property type="protein sequence ID" value="KAB7836466.1"/>
    <property type="molecule type" value="Genomic_DNA"/>
</dbReference>
<dbReference type="AlphaFoldDB" id="A0A5N5W3R8"/>
<dbReference type="InterPro" id="IPR058548">
    <property type="entry name" value="MlaB-like_STAS"/>
</dbReference>
<proteinExistence type="predicted"/>
<dbReference type="InterPro" id="IPR036513">
    <property type="entry name" value="STAS_dom_sf"/>
</dbReference>
<dbReference type="InterPro" id="IPR002645">
    <property type="entry name" value="STAS_dom"/>
</dbReference>
<evidence type="ECO:0000313" key="2">
    <source>
        <dbReference type="EMBL" id="KAB7836466.1"/>
    </source>
</evidence>